<sequence>MCEVFSTDTIISRRVRYKSDEFEVKLAEYLRSRSREYIIASHIELCGIGIQLHEIVAIGPDC</sequence>
<organism evidence="1 2">
    <name type="scientific">Symmachiella macrocystis</name>
    <dbReference type="NCBI Taxonomy" id="2527985"/>
    <lineage>
        <taxon>Bacteria</taxon>
        <taxon>Pseudomonadati</taxon>
        <taxon>Planctomycetota</taxon>
        <taxon>Planctomycetia</taxon>
        <taxon>Planctomycetales</taxon>
        <taxon>Planctomycetaceae</taxon>
        <taxon>Symmachiella</taxon>
    </lineage>
</organism>
<dbReference type="AlphaFoldDB" id="A0A5C6B6C8"/>
<keyword evidence="2" id="KW-1185">Reference proteome</keyword>
<evidence type="ECO:0000313" key="1">
    <source>
        <dbReference type="EMBL" id="TWU07071.1"/>
    </source>
</evidence>
<dbReference type="Proteomes" id="UP000320735">
    <property type="component" value="Unassembled WGS sequence"/>
</dbReference>
<accession>A0A5C6B6C8</accession>
<proteinExistence type="predicted"/>
<evidence type="ECO:0000313" key="2">
    <source>
        <dbReference type="Proteomes" id="UP000320735"/>
    </source>
</evidence>
<gene>
    <name evidence="1" type="ORF">CA54_54760</name>
</gene>
<protein>
    <submittedName>
        <fullName evidence="1">Uncharacterized protein</fullName>
    </submittedName>
</protein>
<dbReference type="EMBL" id="SJPP01000003">
    <property type="protein sequence ID" value="TWU07071.1"/>
    <property type="molecule type" value="Genomic_DNA"/>
</dbReference>
<reference evidence="1 2" key="1">
    <citation type="submission" date="2019-02" db="EMBL/GenBank/DDBJ databases">
        <title>Deep-cultivation of Planctomycetes and their phenomic and genomic characterization uncovers novel biology.</title>
        <authorList>
            <person name="Wiegand S."/>
            <person name="Jogler M."/>
            <person name="Boedeker C."/>
            <person name="Pinto D."/>
            <person name="Vollmers J."/>
            <person name="Rivas-Marin E."/>
            <person name="Kohn T."/>
            <person name="Peeters S.H."/>
            <person name="Heuer A."/>
            <person name="Rast P."/>
            <person name="Oberbeckmann S."/>
            <person name="Bunk B."/>
            <person name="Jeske O."/>
            <person name="Meyerdierks A."/>
            <person name="Storesund J.E."/>
            <person name="Kallscheuer N."/>
            <person name="Luecker S."/>
            <person name="Lage O.M."/>
            <person name="Pohl T."/>
            <person name="Merkel B.J."/>
            <person name="Hornburger P."/>
            <person name="Mueller R.-W."/>
            <person name="Bruemmer F."/>
            <person name="Labrenz M."/>
            <person name="Spormann A.M."/>
            <person name="Op Den Camp H."/>
            <person name="Overmann J."/>
            <person name="Amann R."/>
            <person name="Jetten M.S.M."/>
            <person name="Mascher T."/>
            <person name="Medema M.H."/>
            <person name="Devos D.P."/>
            <person name="Kaster A.-K."/>
            <person name="Ovreas L."/>
            <person name="Rohde M."/>
            <person name="Galperin M.Y."/>
            <person name="Jogler C."/>
        </authorList>
    </citation>
    <scope>NUCLEOTIDE SEQUENCE [LARGE SCALE GENOMIC DNA]</scope>
    <source>
        <strain evidence="1 2">CA54</strain>
    </source>
</reference>
<name>A0A5C6B6C8_9PLAN</name>
<comment type="caution">
    <text evidence="1">The sequence shown here is derived from an EMBL/GenBank/DDBJ whole genome shotgun (WGS) entry which is preliminary data.</text>
</comment>